<evidence type="ECO:0000313" key="2">
    <source>
        <dbReference type="Proteomes" id="UP000024404"/>
    </source>
</evidence>
<sequence>MLMMMIGDDNDDVQKMEIVGTGRHWLKRFNGGGIIPPPIFFRPVSSIRSCPVLSCPVLFCPVLSYLILSTFRPILSLSHPVLSRPVLSHLILSYFDLSGLDPSRFGQSHFDIYESFFYYWLR</sequence>
<dbReference type="Proteomes" id="UP000024404">
    <property type="component" value="Unassembled WGS sequence"/>
</dbReference>
<protein>
    <submittedName>
        <fullName evidence="1">Uncharacterized protein</fullName>
    </submittedName>
</protein>
<dbReference type="EnsemblMetazoa" id="OVOC4039.1">
    <property type="protein sequence ID" value="OVOC4039.1"/>
    <property type="gene ID" value="WBGene00240848"/>
</dbReference>
<dbReference type="EMBL" id="CMVM020000123">
    <property type="status" value="NOT_ANNOTATED_CDS"/>
    <property type="molecule type" value="Genomic_DNA"/>
</dbReference>
<reference evidence="2" key="1">
    <citation type="submission" date="2013-10" db="EMBL/GenBank/DDBJ databases">
        <title>Genome sequencing of Onchocerca volvulus.</title>
        <authorList>
            <person name="Cotton J."/>
            <person name="Tsai J."/>
            <person name="Stanley E."/>
            <person name="Tracey A."/>
            <person name="Holroyd N."/>
            <person name="Lustigman S."/>
            <person name="Berriman M."/>
        </authorList>
    </citation>
    <scope>NUCLEOTIDE SEQUENCE</scope>
</reference>
<name>A0A8R1XX45_ONCVO</name>
<accession>A0A8R1XX45</accession>
<evidence type="ECO:0000313" key="1">
    <source>
        <dbReference type="EnsemblMetazoa" id="OVOC4039.1"/>
    </source>
</evidence>
<dbReference type="AlphaFoldDB" id="A0A8R1XX45"/>
<keyword evidence="2" id="KW-1185">Reference proteome</keyword>
<organism evidence="1 2">
    <name type="scientific">Onchocerca volvulus</name>
    <dbReference type="NCBI Taxonomy" id="6282"/>
    <lineage>
        <taxon>Eukaryota</taxon>
        <taxon>Metazoa</taxon>
        <taxon>Ecdysozoa</taxon>
        <taxon>Nematoda</taxon>
        <taxon>Chromadorea</taxon>
        <taxon>Rhabditida</taxon>
        <taxon>Spirurina</taxon>
        <taxon>Spiruromorpha</taxon>
        <taxon>Filarioidea</taxon>
        <taxon>Onchocercidae</taxon>
        <taxon>Onchocerca</taxon>
    </lineage>
</organism>
<reference evidence="1" key="2">
    <citation type="submission" date="2022-06" db="UniProtKB">
        <authorList>
            <consortium name="EnsemblMetazoa"/>
        </authorList>
    </citation>
    <scope>IDENTIFICATION</scope>
</reference>
<proteinExistence type="predicted"/>